<evidence type="ECO:0000256" key="2">
    <source>
        <dbReference type="ARBA" id="ARBA00015953"/>
    </source>
</evidence>
<evidence type="ECO:0000256" key="8">
    <source>
        <dbReference type="ARBA" id="ARBA00031615"/>
    </source>
</evidence>
<dbReference type="InterPro" id="IPR004535">
    <property type="entry name" value="Transl_elong_SelB"/>
</dbReference>
<dbReference type="InterPro" id="IPR005225">
    <property type="entry name" value="Small_GTP-bd"/>
</dbReference>
<feature type="domain" description="Tr-type G" evidence="9">
    <location>
        <begin position="1"/>
        <end position="172"/>
    </location>
</feature>
<evidence type="ECO:0000256" key="3">
    <source>
        <dbReference type="ARBA" id="ARBA00022490"/>
    </source>
</evidence>
<dbReference type="EMBL" id="AJ245960">
    <property type="protein sequence ID" value="CAB53235.1"/>
    <property type="molecule type" value="Genomic_DNA"/>
</dbReference>
<sequence length="626" mass="70996">MKNIIIGTAGHIDHGKTTLIKALTGKETDRLKEEKKRGISIDLGFTNFDLPSGKRAGIVDVPGHEKFIKNMLAGVHGMDLVLLVVSADEGVMPQTIEHLEILNLLDIKKGLIVITKADTVDTDFKELVKEDVMEKLEGTFLENADIVEVDSISGTGIKELTEEIDRLTDEVEDKNIDANPRLSIDRVFSIKGFGTVVTGTLIEGKMNLDDDMMIYPGEIKTKIRSLQVHGESQKIAYAGQRVAINLANVRVEEIERGDVLAKPNSMQSSMMIDVKLKLIKNLDRGLRYWDRIRLYHGAKEILGRVAFLDREELAPGEECFCQIRLEDTIVAKKDDRFVIRYYSPMITVGGGAIIDTNPKKHKRFDEDVLSSLNMKESGDPQFVVEENIRTNSKDYPVLKEIAKSLGENEDIVLENIKGLVASGRVIDINGTYIHLEHYDRLRQKICSTLEEFHKSNRLKRGMLKEELRSRVESKLKSKDFDILLERVAADKEIKIEENLASISSFSVKFSDSDIKIRQEIEDTIRQGGFSPEQIDVITGERSEYIQVFESMVGETLVRVSEDTVFHKEIYEKALDLLRDHVQKNGEITLAEFRDMIGASRKYAMLLLEDFDRKRITRRIGEKRVLS</sequence>
<comment type="function">
    <text evidence="7">Translation factor necessary for the incorporation of selenocysteine into proteins. It probably replaces EF-Tu for the insertion of selenocysteine directed by the UGA codon. SelB binds GTP and GDP.</text>
</comment>
<evidence type="ECO:0000256" key="6">
    <source>
        <dbReference type="ARBA" id="ARBA00023134"/>
    </source>
</evidence>
<dbReference type="InterPro" id="IPR027417">
    <property type="entry name" value="P-loop_NTPase"/>
</dbReference>
<evidence type="ECO:0000256" key="5">
    <source>
        <dbReference type="ARBA" id="ARBA00022917"/>
    </source>
</evidence>
<dbReference type="InterPro" id="IPR036390">
    <property type="entry name" value="WH_DNA-bd_sf"/>
</dbReference>
<dbReference type="GO" id="GO:0005525">
    <property type="term" value="F:GTP binding"/>
    <property type="evidence" value="ECO:0007669"/>
    <property type="project" value="UniProtKB-KW"/>
</dbReference>
<protein>
    <recommendedName>
        <fullName evidence="2">Selenocysteine-specific elongation factor</fullName>
    </recommendedName>
    <alternativeName>
        <fullName evidence="8">SelB translation factor</fullName>
    </alternativeName>
</protein>
<dbReference type="InterPro" id="IPR015190">
    <property type="entry name" value="Elong_fac_SelB-wing-hlx_typ-2"/>
</dbReference>
<dbReference type="InterPro" id="IPR009000">
    <property type="entry name" value="Transl_B-barrel_sf"/>
</dbReference>
<evidence type="ECO:0000313" key="10">
    <source>
        <dbReference type="EMBL" id="CAB53235.1"/>
    </source>
</evidence>
<dbReference type="GO" id="GO:0005829">
    <property type="term" value="C:cytosol"/>
    <property type="evidence" value="ECO:0007669"/>
    <property type="project" value="TreeGrafter"/>
</dbReference>
<reference evidence="10" key="1">
    <citation type="journal article" date="2000" name="Arch. Microbiol.">
        <title>A selDABC cluster for selenocysteine incorporation in Eubacterium acidaminophilum.</title>
        <authorList>
            <person name="Gursinsky T."/>
            <person name="Jaeger J."/>
            <person name="Andreesen J.R."/>
            <person name="Soehling B."/>
        </authorList>
    </citation>
    <scope>NUCLEOTIDE SEQUENCE</scope>
    <source>
        <strain evidence="10">DSMZ 3953</strain>
    </source>
</reference>
<keyword evidence="6" id="KW-0342">GTP-binding</keyword>
<dbReference type="Pfam" id="PF09106">
    <property type="entry name" value="WHD_2nd_SelB"/>
    <property type="match status" value="1"/>
</dbReference>
<dbReference type="InterPro" id="IPR036388">
    <property type="entry name" value="WH-like_DNA-bd_sf"/>
</dbReference>
<dbReference type="InterPro" id="IPR009001">
    <property type="entry name" value="Transl_elong_EF1A/Init_IF2_C"/>
</dbReference>
<dbReference type="Pfam" id="PF00009">
    <property type="entry name" value="GTP_EFTU"/>
    <property type="match status" value="1"/>
</dbReference>
<dbReference type="GO" id="GO:0003723">
    <property type="term" value="F:RNA binding"/>
    <property type="evidence" value="ECO:0007669"/>
    <property type="project" value="InterPro"/>
</dbReference>
<dbReference type="InterPro" id="IPR000795">
    <property type="entry name" value="T_Tr_GTP-bd_dom"/>
</dbReference>
<dbReference type="PANTHER" id="PTHR43721">
    <property type="entry name" value="ELONGATION FACTOR TU-RELATED"/>
    <property type="match status" value="1"/>
</dbReference>
<keyword evidence="10" id="KW-0251">Elongation factor</keyword>
<dbReference type="NCBIfam" id="TIGR00475">
    <property type="entry name" value="selB"/>
    <property type="match status" value="1"/>
</dbReference>
<dbReference type="Pfam" id="PF03144">
    <property type="entry name" value="GTP_EFTU_D2"/>
    <property type="match status" value="1"/>
</dbReference>
<dbReference type="AlphaFoldDB" id="Q9S3K2"/>
<dbReference type="Gene3D" id="2.40.30.10">
    <property type="entry name" value="Translation factors"/>
    <property type="match status" value="1"/>
</dbReference>
<dbReference type="NCBIfam" id="TIGR00231">
    <property type="entry name" value="small_GTP"/>
    <property type="match status" value="1"/>
</dbReference>
<dbReference type="CDD" id="cd04171">
    <property type="entry name" value="SelB"/>
    <property type="match status" value="1"/>
</dbReference>
<evidence type="ECO:0000256" key="7">
    <source>
        <dbReference type="ARBA" id="ARBA00025526"/>
    </source>
</evidence>
<dbReference type="Gene3D" id="3.40.50.300">
    <property type="entry name" value="P-loop containing nucleotide triphosphate hydrolases"/>
    <property type="match status" value="1"/>
</dbReference>
<dbReference type="Gene3D" id="1.10.10.2770">
    <property type="match status" value="1"/>
</dbReference>
<dbReference type="InterPro" id="IPR004161">
    <property type="entry name" value="EFTu-like_2"/>
</dbReference>
<dbReference type="SUPFAM" id="SSF50465">
    <property type="entry name" value="EF-Tu/eEF-1alpha/eIF2-gamma C-terminal domain"/>
    <property type="match status" value="1"/>
</dbReference>
<keyword evidence="4" id="KW-0547">Nucleotide-binding</keyword>
<dbReference type="GO" id="GO:0003924">
    <property type="term" value="F:GTPase activity"/>
    <property type="evidence" value="ECO:0007669"/>
    <property type="project" value="InterPro"/>
</dbReference>
<evidence type="ECO:0000256" key="4">
    <source>
        <dbReference type="ARBA" id="ARBA00022741"/>
    </source>
</evidence>
<keyword evidence="5" id="KW-0648">Protein biosynthesis</keyword>
<dbReference type="SUPFAM" id="SSF46785">
    <property type="entry name" value="Winged helix' DNA-binding domain"/>
    <property type="match status" value="2"/>
</dbReference>
<dbReference type="GO" id="GO:0001514">
    <property type="term" value="P:selenocysteine incorporation"/>
    <property type="evidence" value="ECO:0007669"/>
    <property type="project" value="InterPro"/>
</dbReference>
<dbReference type="Pfam" id="PF09107">
    <property type="entry name" value="WHD_3rd_SelB"/>
    <property type="match status" value="1"/>
</dbReference>
<dbReference type="SUPFAM" id="SSF52540">
    <property type="entry name" value="P-loop containing nucleoside triphosphate hydrolases"/>
    <property type="match status" value="1"/>
</dbReference>
<name>Q9S3K2_PEPAC</name>
<dbReference type="InterPro" id="IPR015191">
    <property type="entry name" value="SelB_WHD4"/>
</dbReference>
<dbReference type="GO" id="GO:0003746">
    <property type="term" value="F:translation elongation factor activity"/>
    <property type="evidence" value="ECO:0007669"/>
    <property type="project" value="UniProtKB-KW"/>
</dbReference>
<gene>
    <name evidence="10" type="primary">selB</name>
</gene>
<dbReference type="Gene3D" id="1.10.10.10">
    <property type="entry name" value="Winged helix-like DNA-binding domain superfamily/Winged helix DNA-binding domain"/>
    <property type="match status" value="1"/>
</dbReference>
<dbReference type="PRINTS" id="PR00315">
    <property type="entry name" value="ELONGATNFCT"/>
</dbReference>
<dbReference type="CDD" id="cd15491">
    <property type="entry name" value="selB_III"/>
    <property type="match status" value="1"/>
</dbReference>
<dbReference type="PROSITE" id="PS51722">
    <property type="entry name" value="G_TR_2"/>
    <property type="match status" value="1"/>
</dbReference>
<comment type="subcellular location">
    <subcellularLocation>
        <location evidence="1">Cytoplasm</location>
    </subcellularLocation>
</comment>
<accession>Q9S3K2</accession>
<dbReference type="InterPro" id="IPR031157">
    <property type="entry name" value="G_TR_CS"/>
</dbReference>
<dbReference type="InterPro" id="IPR050055">
    <property type="entry name" value="EF-Tu_GTPase"/>
</dbReference>
<dbReference type="SUPFAM" id="SSF50447">
    <property type="entry name" value="Translation proteins"/>
    <property type="match status" value="1"/>
</dbReference>
<dbReference type="CDD" id="cd03696">
    <property type="entry name" value="SelB_II"/>
    <property type="match status" value="1"/>
</dbReference>
<organism evidence="10">
    <name type="scientific">Peptoclostridium acidaminophilum</name>
    <name type="common">Eubacterium acidaminophilum</name>
    <dbReference type="NCBI Taxonomy" id="1731"/>
    <lineage>
        <taxon>Bacteria</taxon>
        <taxon>Bacillati</taxon>
        <taxon>Bacillota</taxon>
        <taxon>Clostridia</taxon>
        <taxon>Peptostreptococcales</taxon>
        <taxon>Peptoclostridiaceae</taxon>
        <taxon>Peptoclostridium</taxon>
    </lineage>
</organism>
<proteinExistence type="predicted"/>
<dbReference type="InterPro" id="IPR057335">
    <property type="entry name" value="Beta-barrel_SelB"/>
</dbReference>
<dbReference type="PROSITE" id="PS00301">
    <property type="entry name" value="G_TR_1"/>
    <property type="match status" value="1"/>
</dbReference>
<evidence type="ECO:0000256" key="1">
    <source>
        <dbReference type="ARBA" id="ARBA00004496"/>
    </source>
</evidence>
<dbReference type="PANTHER" id="PTHR43721:SF22">
    <property type="entry name" value="ELONGATION FACTOR TU, MITOCHONDRIAL"/>
    <property type="match status" value="1"/>
</dbReference>
<evidence type="ECO:0000259" key="9">
    <source>
        <dbReference type="PROSITE" id="PS51722"/>
    </source>
</evidence>
<keyword evidence="3" id="KW-0963">Cytoplasm</keyword>
<dbReference type="Pfam" id="PF25461">
    <property type="entry name" value="Beta-barrel_SelB"/>
    <property type="match status" value="1"/>
</dbReference>